<dbReference type="Proteomes" id="UP000783686">
    <property type="component" value="Unassembled WGS sequence"/>
</dbReference>
<organism evidence="8 9">
    <name type="scientific">Bursaphelenchus okinawaensis</name>
    <dbReference type="NCBI Taxonomy" id="465554"/>
    <lineage>
        <taxon>Eukaryota</taxon>
        <taxon>Metazoa</taxon>
        <taxon>Ecdysozoa</taxon>
        <taxon>Nematoda</taxon>
        <taxon>Chromadorea</taxon>
        <taxon>Rhabditida</taxon>
        <taxon>Tylenchina</taxon>
        <taxon>Tylenchomorpha</taxon>
        <taxon>Aphelenchoidea</taxon>
        <taxon>Aphelenchoididae</taxon>
        <taxon>Bursaphelenchus</taxon>
    </lineage>
</organism>
<dbReference type="GO" id="GO:0006915">
    <property type="term" value="P:apoptotic process"/>
    <property type="evidence" value="ECO:0007669"/>
    <property type="project" value="InterPro"/>
</dbReference>
<dbReference type="OrthoDB" id="274828at2759"/>
<dbReference type="EMBL" id="CAJFCW020000001">
    <property type="protein sequence ID" value="CAG9084735.1"/>
    <property type="molecule type" value="Genomic_DNA"/>
</dbReference>
<dbReference type="PANTHER" id="PTHR12810">
    <property type="entry name" value="MITOCHONDRIAL 28S RIBOSOMAL PROTEIN S29"/>
    <property type="match status" value="1"/>
</dbReference>
<name>A0A811JVA6_9BILA</name>
<keyword evidence="5" id="KW-0496">Mitochondrion</keyword>
<dbReference type="InterPro" id="IPR008092">
    <property type="entry name" value="Ribosomal_mS29_met"/>
</dbReference>
<sequence length="377" mass="43243">MRAIRLFRPITLKDIRQYSKCSSNHAIEFTNEDLGKLYTVEKQESVALKLTDTLPRPYSAQLNTLRECTWLCRAPLVEAVHCLKAVRPSFPSIRMVLWGQMGTGKTMTLNQLVHVGHQQKWVVWHVPRVLTWTRVIRDVQVNTINRSRVDTPTHAVNFLNLFKSQNQHIWQTLAGLKTERQYDWSNVEKTPAGSSLTDVVEMGISAPFSACDCVGVLGRELRRHATEGKVKLLVAVDQANSLYGNRTMIKKADFSKAMPEEVSLVVHMRKFFDKNWTNGACVLVADKAEFSKIKETEDFPLNTPLELFREEGFEAIDPFIPIETTHYTKAEADSLYNYYKEMQWISSANGRTDSGRDQMYYLSGSNPYLYERLCSFN</sequence>
<protein>
    <recommendedName>
        <fullName evidence="7">Small ribosomal subunit protein mS29</fullName>
    </recommendedName>
</protein>
<evidence type="ECO:0000256" key="5">
    <source>
        <dbReference type="ARBA" id="ARBA00023128"/>
    </source>
</evidence>
<evidence type="ECO:0000256" key="3">
    <source>
        <dbReference type="ARBA" id="ARBA00022946"/>
    </source>
</evidence>
<keyword evidence="6" id="KW-0687">Ribonucleoprotein</keyword>
<dbReference type="GO" id="GO:0003735">
    <property type="term" value="F:structural constituent of ribosome"/>
    <property type="evidence" value="ECO:0007669"/>
    <property type="project" value="TreeGrafter"/>
</dbReference>
<evidence type="ECO:0000256" key="6">
    <source>
        <dbReference type="ARBA" id="ARBA00023274"/>
    </source>
</evidence>
<gene>
    <name evidence="8" type="ORF">BOKJ2_LOCUS1883</name>
</gene>
<dbReference type="Pfam" id="PF10236">
    <property type="entry name" value="DAP3"/>
    <property type="match status" value="1"/>
</dbReference>
<dbReference type="InterPro" id="IPR019368">
    <property type="entry name" value="Ribosomal_mS29"/>
</dbReference>
<evidence type="ECO:0000313" key="9">
    <source>
        <dbReference type="Proteomes" id="UP000614601"/>
    </source>
</evidence>
<dbReference type="EMBL" id="CAJFDH010000001">
    <property type="protein sequence ID" value="CAD5207199.1"/>
    <property type="molecule type" value="Genomic_DNA"/>
</dbReference>
<keyword evidence="4" id="KW-0689">Ribosomal protein</keyword>
<keyword evidence="9" id="KW-1185">Reference proteome</keyword>
<proteinExistence type="inferred from homology"/>
<evidence type="ECO:0000256" key="7">
    <source>
        <dbReference type="ARBA" id="ARBA00035140"/>
    </source>
</evidence>
<accession>A0A811JVA6</accession>
<dbReference type="PRINTS" id="PR01716">
    <property type="entry name" value="DEATHASSOCP3"/>
</dbReference>
<comment type="caution">
    <text evidence="8">The sequence shown here is derived from an EMBL/GenBank/DDBJ whole genome shotgun (WGS) entry which is preliminary data.</text>
</comment>
<evidence type="ECO:0000256" key="4">
    <source>
        <dbReference type="ARBA" id="ARBA00022980"/>
    </source>
</evidence>
<dbReference type="PANTHER" id="PTHR12810:SF0">
    <property type="entry name" value="SMALL RIBOSOMAL SUBUNIT PROTEIN MS29"/>
    <property type="match status" value="1"/>
</dbReference>
<evidence type="ECO:0000256" key="1">
    <source>
        <dbReference type="ARBA" id="ARBA00004173"/>
    </source>
</evidence>
<dbReference type="AlphaFoldDB" id="A0A811JVA6"/>
<evidence type="ECO:0000313" key="8">
    <source>
        <dbReference type="EMBL" id="CAD5207199.1"/>
    </source>
</evidence>
<reference evidence="8" key="1">
    <citation type="submission" date="2020-09" db="EMBL/GenBank/DDBJ databases">
        <authorList>
            <person name="Kikuchi T."/>
        </authorList>
    </citation>
    <scope>NUCLEOTIDE SEQUENCE</scope>
    <source>
        <strain evidence="8">SH1</strain>
    </source>
</reference>
<comment type="similarity">
    <text evidence="2">Belongs to the mitochondrion-specific ribosomal protein mS29 family.</text>
</comment>
<dbReference type="Proteomes" id="UP000614601">
    <property type="component" value="Unassembled WGS sequence"/>
</dbReference>
<keyword evidence="3" id="KW-0809">Transit peptide</keyword>
<comment type="subcellular location">
    <subcellularLocation>
        <location evidence="1">Mitochondrion</location>
    </subcellularLocation>
</comment>
<evidence type="ECO:0000256" key="2">
    <source>
        <dbReference type="ARBA" id="ARBA00009863"/>
    </source>
</evidence>
<dbReference type="GO" id="GO:0005763">
    <property type="term" value="C:mitochondrial small ribosomal subunit"/>
    <property type="evidence" value="ECO:0007669"/>
    <property type="project" value="TreeGrafter"/>
</dbReference>